<protein>
    <submittedName>
        <fullName evidence="1">Putative capsid protein</fullName>
    </submittedName>
</protein>
<name>A0A8E7G275_9VIRU</name>
<proteinExistence type="predicted"/>
<evidence type="ECO:0000313" key="1">
    <source>
        <dbReference type="EMBL" id="QVW56854.1"/>
    </source>
</evidence>
<accession>A0A8E7G275</accession>
<organism evidence="1">
    <name type="scientific">Emberiza spodocephala densovirus</name>
    <dbReference type="NCBI Taxonomy" id="2794496"/>
    <lineage>
        <taxon>Viruses</taxon>
        <taxon>Monodnaviria</taxon>
        <taxon>Shotokuvirae</taxon>
        <taxon>Cossaviricota</taxon>
        <taxon>Quintoviricetes</taxon>
        <taxon>Piccovirales</taxon>
        <taxon>Parvoviridae</taxon>
        <taxon>Densovirinae</taxon>
    </lineage>
</organism>
<dbReference type="EMBL" id="MW046629">
    <property type="protein sequence ID" value="QVW56854.1"/>
    <property type="molecule type" value="Genomic_DNA"/>
</dbReference>
<reference evidence="1" key="1">
    <citation type="submission" date="2020-09" db="EMBL/GenBank/DDBJ databases">
        <title>Parvovirus dark matter in the feces of wild birds.</title>
        <authorList>
            <person name="Dai Z."/>
            <person name="Yang S."/>
            <person name="Zhang W."/>
        </authorList>
    </citation>
    <scope>NUCLEOTIDE SEQUENCE</scope>
    <source>
        <strain evidence="1">Bfb97par014</strain>
    </source>
</reference>
<sequence length="424" mass="47558">MYKMQVDGEAVSGVKRPWSGEEKGVIKKGSSHTMRAGEKGVGEQIGIASLYKEIASREQVKRLKIYRTEFASIDTNLWYFPLQHSVSAFFSKQIAEYAGAAIKKNNYKYVEVVLHKMVIKNPIVLSDTITVTGAGATEVSSFVQNGKILHYKLGKGSGNAHAYSMLIGEDKLGMLAENMQTGKDETKGGTWLAQMVTQTANSVDTINEIKVLPLQFDQGIVNGVDEIISKEKVPFNFGYVRPLSQTTLNPALLTVTENELPQLYLRDYAHTYINPGDEVEINLPKDLRIMAENFPKVLKKESMKRGETGNSQLYYAPFGYYSEVMTAGDGHAALTMHRASKRHLWQEHDYLTLLPIRNSSGAFMKIRATIEINFEASINLIWADSSFTEQASESENVEENTRLGFCYKELYHANNKDLNLVMKH</sequence>